<dbReference type="WBParaSite" id="nRc.2.0.1.t01600-RA">
    <property type="protein sequence ID" value="nRc.2.0.1.t01600-RA"/>
    <property type="gene ID" value="nRc.2.0.1.g01600"/>
</dbReference>
<evidence type="ECO:0000313" key="3">
    <source>
        <dbReference type="WBParaSite" id="nRc.2.0.1.t01600-RA"/>
    </source>
</evidence>
<name>A0A915HJ36_ROMCU</name>
<dbReference type="AlphaFoldDB" id="A0A915HJ36"/>
<evidence type="ECO:0000256" key="1">
    <source>
        <dbReference type="SAM" id="MobiDB-lite"/>
    </source>
</evidence>
<sequence>MLYGNNIQQSTRRIDVSSSRQLPNPVTTVQLLLVWSDLMGRSGTAQAPPMKPFNKNPRSQHVKRD</sequence>
<protein>
    <submittedName>
        <fullName evidence="3">Uncharacterized protein</fullName>
    </submittedName>
</protein>
<reference evidence="3" key="1">
    <citation type="submission" date="2022-11" db="UniProtKB">
        <authorList>
            <consortium name="WormBaseParasite"/>
        </authorList>
    </citation>
    <scope>IDENTIFICATION</scope>
</reference>
<evidence type="ECO:0000313" key="2">
    <source>
        <dbReference type="Proteomes" id="UP000887565"/>
    </source>
</evidence>
<keyword evidence="2" id="KW-1185">Reference proteome</keyword>
<organism evidence="2 3">
    <name type="scientific">Romanomermis culicivorax</name>
    <name type="common">Nematode worm</name>
    <dbReference type="NCBI Taxonomy" id="13658"/>
    <lineage>
        <taxon>Eukaryota</taxon>
        <taxon>Metazoa</taxon>
        <taxon>Ecdysozoa</taxon>
        <taxon>Nematoda</taxon>
        <taxon>Enoplea</taxon>
        <taxon>Dorylaimia</taxon>
        <taxon>Mermithida</taxon>
        <taxon>Mermithoidea</taxon>
        <taxon>Mermithidae</taxon>
        <taxon>Romanomermis</taxon>
    </lineage>
</organism>
<feature type="region of interest" description="Disordered" evidence="1">
    <location>
        <begin position="1"/>
        <end position="20"/>
    </location>
</feature>
<proteinExistence type="predicted"/>
<feature type="region of interest" description="Disordered" evidence="1">
    <location>
        <begin position="42"/>
        <end position="65"/>
    </location>
</feature>
<dbReference type="Proteomes" id="UP000887565">
    <property type="component" value="Unplaced"/>
</dbReference>
<accession>A0A915HJ36</accession>